<feature type="domain" description="Rad50/SbcC-type AAA" evidence="1">
    <location>
        <begin position="32"/>
        <end position="207"/>
    </location>
</feature>
<dbReference type="InterPro" id="IPR038729">
    <property type="entry name" value="Rad50/SbcC_AAA"/>
</dbReference>
<comment type="caution">
    <text evidence="2">The sequence shown here is derived from an EMBL/GenBank/DDBJ whole genome shotgun (WGS) entry which is preliminary data.</text>
</comment>
<accession>A0A0F8ZU54</accession>
<dbReference type="GO" id="GO:0006302">
    <property type="term" value="P:double-strand break repair"/>
    <property type="evidence" value="ECO:0007669"/>
    <property type="project" value="InterPro"/>
</dbReference>
<organism evidence="2">
    <name type="scientific">marine sediment metagenome</name>
    <dbReference type="NCBI Taxonomy" id="412755"/>
    <lineage>
        <taxon>unclassified sequences</taxon>
        <taxon>metagenomes</taxon>
        <taxon>ecological metagenomes</taxon>
    </lineage>
</organism>
<reference evidence="2" key="1">
    <citation type="journal article" date="2015" name="Nature">
        <title>Complex archaea that bridge the gap between prokaryotes and eukaryotes.</title>
        <authorList>
            <person name="Spang A."/>
            <person name="Saw J.H."/>
            <person name="Jorgensen S.L."/>
            <person name="Zaremba-Niedzwiedzka K."/>
            <person name="Martijn J."/>
            <person name="Lind A.E."/>
            <person name="van Eijk R."/>
            <person name="Schleper C."/>
            <person name="Guy L."/>
            <person name="Ettema T.J."/>
        </authorList>
    </citation>
    <scope>NUCLEOTIDE SEQUENCE</scope>
</reference>
<feature type="non-terminal residue" evidence="2">
    <location>
        <position position="211"/>
    </location>
</feature>
<evidence type="ECO:0000313" key="2">
    <source>
        <dbReference type="EMBL" id="KKK69954.1"/>
    </source>
</evidence>
<dbReference type="EMBL" id="LAZR01058409">
    <property type="protein sequence ID" value="KKK69954.1"/>
    <property type="molecule type" value="Genomic_DNA"/>
</dbReference>
<evidence type="ECO:0000259" key="1">
    <source>
        <dbReference type="Pfam" id="PF13476"/>
    </source>
</evidence>
<proteinExistence type="predicted"/>
<gene>
    <name evidence="2" type="ORF">LCGC14_2928890</name>
</gene>
<dbReference type="AlphaFoldDB" id="A0A0F8ZU54"/>
<dbReference type="InterPro" id="IPR027417">
    <property type="entry name" value="P-loop_NTPase"/>
</dbReference>
<dbReference type="Pfam" id="PF13476">
    <property type="entry name" value="AAA_23"/>
    <property type="match status" value="1"/>
</dbReference>
<dbReference type="Gene3D" id="3.40.50.300">
    <property type="entry name" value="P-loop containing nucleotide triphosphate hydrolases"/>
    <property type="match status" value="1"/>
</dbReference>
<dbReference type="SUPFAM" id="SSF52540">
    <property type="entry name" value="P-loop containing nucleoside triphosphate hydrolases"/>
    <property type="match status" value="1"/>
</dbReference>
<dbReference type="GO" id="GO:0016887">
    <property type="term" value="F:ATP hydrolysis activity"/>
    <property type="evidence" value="ECO:0007669"/>
    <property type="project" value="InterPro"/>
</dbReference>
<sequence length="211" mass="24735">MINYDYKIEREEDEKGGIVEYIPNKIPKELPSIVYIEGPNSSGKSTLLHIISLGFYGLKNNAITRELKDKMDNLMNSKHQNLTFKIVLINRDNTLKLITEKKNIKTKEIEVYELRGESNKKHYLSPEIFEQRYKLIYDIPFDPTKRLNSLTNEINLQQISFGNKVGELRLHINDILTEIIKRDPKKLEDTQRKYDEITNKKGELESLIPKL</sequence>
<name>A0A0F8ZU54_9ZZZZ</name>
<protein>
    <recommendedName>
        <fullName evidence="1">Rad50/SbcC-type AAA domain-containing protein</fullName>
    </recommendedName>
</protein>